<reference evidence="1 2" key="1">
    <citation type="journal article" date="2023" name="Life. Sci Alliance">
        <title>Evolutionary insights into 3D genome organization and epigenetic landscape of Vigna mungo.</title>
        <authorList>
            <person name="Junaid A."/>
            <person name="Singh B."/>
            <person name="Bhatia S."/>
        </authorList>
    </citation>
    <scope>NUCLEOTIDE SEQUENCE [LARGE SCALE GENOMIC DNA]</scope>
    <source>
        <strain evidence="1">Urdbean</strain>
    </source>
</reference>
<evidence type="ECO:0000313" key="1">
    <source>
        <dbReference type="EMBL" id="WVZ04576.1"/>
    </source>
</evidence>
<keyword evidence="2" id="KW-1185">Reference proteome</keyword>
<name>A0AAQ3RUA6_VIGMU</name>
<evidence type="ECO:0000313" key="2">
    <source>
        <dbReference type="Proteomes" id="UP001374535"/>
    </source>
</evidence>
<dbReference type="Proteomes" id="UP001374535">
    <property type="component" value="Chromosome 6"/>
</dbReference>
<organism evidence="1 2">
    <name type="scientific">Vigna mungo</name>
    <name type="common">Black gram</name>
    <name type="synonym">Phaseolus mungo</name>
    <dbReference type="NCBI Taxonomy" id="3915"/>
    <lineage>
        <taxon>Eukaryota</taxon>
        <taxon>Viridiplantae</taxon>
        <taxon>Streptophyta</taxon>
        <taxon>Embryophyta</taxon>
        <taxon>Tracheophyta</taxon>
        <taxon>Spermatophyta</taxon>
        <taxon>Magnoliopsida</taxon>
        <taxon>eudicotyledons</taxon>
        <taxon>Gunneridae</taxon>
        <taxon>Pentapetalae</taxon>
        <taxon>rosids</taxon>
        <taxon>fabids</taxon>
        <taxon>Fabales</taxon>
        <taxon>Fabaceae</taxon>
        <taxon>Papilionoideae</taxon>
        <taxon>50 kb inversion clade</taxon>
        <taxon>NPAAA clade</taxon>
        <taxon>indigoferoid/millettioid clade</taxon>
        <taxon>Phaseoleae</taxon>
        <taxon>Vigna</taxon>
    </lineage>
</organism>
<dbReference type="AlphaFoldDB" id="A0AAQ3RUA6"/>
<protein>
    <submittedName>
        <fullName evidence="1">Uncharacterized protein</fullName>
    </submittedName>
</protein>
<dbReference type="EMBL" id="CP144695">
    <property type="protein sequence ID" value="WVZ04576.1"/>
    <property type="molecule type" value="Genomic_DNA"/>
</dbReference>
<accession>A0AAQ3RUA6</accession>
<proteinExistence type="predicted"/>
<gene>
    <name evidence="1" type="ORF">V8G54_017922</name>
</gene>
<sequence>MDKVVVYLPGRAGVWSCSHCFTYSGEVATAIFGHNKVELRFIHRSLKQLPVFRGNPRREPVFHLSIFRKNLVFRLFLLFGHFLQHGQRVAYEMRNLQQPLFNLLPHMPFAVRKAIQTRVQVGHGAA</sequence>